<dbReference type="AlphaFoldDB" id="A0A6I3SCT1"/>
<dbReference type="GO" id="GO:0006355">
    <property type="term" value="P:regulation of DNA-templated transcription"/>
    <property type="evidence" value="ECO:0007669"/>
    <property type="project" value="InterPro"/>
</dbReference>
<dbReference type="InterPro" id="IPR014795">
    <property type="entry name" value="TacA_1-like"/>
</dbReference>
<evidence type="ECO:0000256" key="2">
    <source>
        <dbReference type="ARBA" id="ARBA00049988"/>
    </source>
</evidence>
<evidence type="ECO:0000313" key="4">
    <source>
        <dbReference type="Proteomes" id="UP000462362"/>
    </source>
</evidence>
<protein>
    <submittedName>
        <fullName evidence="3">DUF1778 domain-containing protein</fullName>
    </submittedName>
</protein>
<dbReference type="PANTHER" id="PTHR35401">
    <property type="entry name" value="COPG FAMILY HELIX-TURN-HELIX PROTEIN-RELATED-RELATED"/>
    <property type="match status" value="1"/>
</dbReference>
<proteinExistence type="inferred from homology"/>
<dbReference type="PANTHER" id="PTHR35401:SF2">
    <property type="entry name" value="ABC-TYPE TRANSPORT SYSTEM"/>
    <property type="match status" value="1"/>
</dbReference>
<evidence type="ECO:0000313" key="3">
    <source>
        <dbReference type="EMBL" id="MTU44094.1"/>
    </source>
</evidence>
<dbReference type="SUPFAM" id="SSF47598">
    <property type="entry name" value="Ribbon-helix-helix"/>
    <property type="match status" value="1"/>
</dbReference>
<evidence type="ECO:0000256" key="1">
    <source>
        <dbReference type="ARBA" id="ARBA00022649"/>
    </source>
</evidence>
<gene>
    <name evidence="3" type="ORF">GMD42_10875</name>
</gene>
<dbReference type="InterPro" id="IPR010985">
    <property type="entry name" value="Ribbon_hlx_hlx"/>
</dbReference>
<dbReference type="Pfam" id="PF08681">
    <property type="entry name" value="TacA1"/>
    <property type="match status" value="1"/>
</dbReference>
<reference evidence="3 4" key="1">
    <citation type="journal article" date="2019" name="Nat. Med.">
        <title>A library of human gut bacterial isolates paired with longitudinal multiomics data enables mechanistic microbiome research.</title>
        <authorList>
            <person name="Poyet M."/>
            <person name="Groussin M."/>
            <person name="Gibbons S.M."/>
            <person name="Avila-Pacheco J."/>
            <person name="Jiang X."/>
            <person name="Kearney S.M."/>
            <person name="Perrotta A.R."/>
            <person name="Berdy B."/>
            <person name="Zhao S."/>
            <person name="Lieberman T.D."/>
            <person name="Swanson P.K."/>
            <person name="Smith M."/>
            <person name="Roesemann S."/>
            <person name="Alexander J.E."/>
            <person name="Rich S.A."/>
            <person name="Livny J."/>
            <person name="Vlamakis H."/>
            <person name="Clish C."/>
            <person name="Bullock K."/>
            <person name="Deik A."/>
            <person name="Scott J."/>
            <person name="Pierce K.A."/>
            <person name="Xavier R.J."/>
            <person name="Alm E.J."/>
        </authorList>
    </citation>
    <scope>NUCLEOTIDE SEQUENCE [LARGE SCALE GENOMIC DNA]</scope>
    <source>
        <strain evidence="3 4">BIOML-A2</strain>
    </source>
</reference>
<comment type="caution">
    <text evidence="3">The sequence shown here is derived from an EMBL/GenBank/DDBJ whole genome shotgun (WGS) entry which is preliminary data.</text>
</comment>
<dbReference type="Proteomes" id="UP000462362">
    <property type="component" value="Unassembled WGS sequence"/>
</dbReference>
<name>A0A6I3SCT1_9BURK</name>
<dbReference type="EMBL" id="WNCL01000045">
    <property type="protein sequence ID" value="MTU44094.1"/>
    <property type="molecule type" value="Genomic_DNA"/>
</dbReference>
<sequence length="98" mass="10723">MTTTALERCDIRLSSEDKAFLQLAASLDGISLSAFIRKAAISAAKDTISKNDRYVLSGREVRELFSVLDNGFVPNKRLQEAMTIAEQIEKNGALNAGF</sequence>
<dbReference type="RefSeq" id="WP_118631259.1">
    <property type="nucleotide sequence ID" value="NZ_CAJUON010000001.1"/>
</dbReference>
<keyword evidence="1" id="KW-1277">Toxin-antitoxin system</keyword>
<comment type="similarity">
    <text evidence="2">Belongs to the TacA antitoxin family.</text>
</comment>
<organism evidence="3 4">
    <name type="scientific">Parasutterella excrementihominis</name>
    <dbReference type="NCBI Taxonomy" id="487175"/>
    <lineage>
        <taxon>Bacteria</taxon>
        <taxon>Pseudomonadati</taxon>
        <taxon>Pseudomonadota</taxon>
        <taxon>Betaproteobacteria</taxon>
        <taxon>Burkholderiales</taxon>
        <taxon>Sutterellaceae</taxon>
        <taxon>Parasutterella</taxon>
    </lineage>
</organism>
<accession>A0A6I3SCT1</accession>
<dbReference type="Gene3D" id="1.20.5.780">
    <property type="entry name" value="Single helix bin"/>
    <property type="match status" value="1"/>
</dbReference>